<evidence type="ECO:0000313" key="2">
    <source>
        <dbReference type="EMBL" id="GAA1160408.1"/>
    </source>
</evidence>
<accession>A0ABN1UNW4</accession>
<dbReference type="Pfam" id="PF00583">
    <property type="entry name" value="Acetyltransf_1"/>
    <property type="match status" value="1"/>
</dbReference>
<sequence length="171" mass="18103">MTIEPSDAGAWIRRAVPSDAAALVRLRALMLEAMGLPVGAADAPWRSAALDWFDERLARTDEFAAFVAEDPGLGVVSSAVGICDRHAPGPLNLSGVHGHVFNVSTDPRRRGLGHARACLDALLDWFATGTGARVIGLNATGDGLGLYRSLGFTAPRHPALQLRLTQEEPEG</sequence>
<organism evidence="2 3">
    <name type="scientific">Streptomyces hebeiensis</name>
    <dbReference type="NCBI Taxonomy" id="229486"/>
    <lineage>
        <taxon>Bacteria</taxon>
        <taxon>Bacillati</taxon>
        <taxon>Actinomycetota</taxon>
        <taxon>Actinomycetes</taxon>
        <taxon>Kitasatosporales</taxon>
        <taxon>Streptomycetaceae</taxon>
        <taxon>Streptomyces</taxon>
    </lineage>
</organism>
<dbReference type="InterPro" id="IPR000182">
    <property type="entry name" value="GNAT_dom"/>
</dbReference>
<dbReference type="Proteomes" id="UP001501371">
    <property type="component" value="Unassembled WGS sequence"/>
</dbReference>
<keyword evidence="3" id="KW-1185">Reference proteome</keyword>
<name>A0ABN1UNW4_9ACTN</name>
<reference evidence="2 3" key="1">
    <citation type="journal article" date="2019" name="Int. J. Syst. Evol. Microbiol.">
        <title>The Global Catalogue of Microorganisms (GCM) 10K type strain sequencing project: providing services to taxonomists for standard genome sequencing and annotation.</title>
        <authorList>
            <consortium name="The Broad Institute Genomics Platform"/>
            <consortium name="The Broad Institute Genome Sequencing Center for Infectious Disease"/>
            <person name="Wu L."/>
            <person name="Ma J."/>
        </authorList>
    </citation>
    <scope>NUCLEOTIDE SEQUENCE [LARGE SCALE GENOMIC DNA]</scope>
    <source>
        <strain evidence="2 3">JCM 12696</strain>
    </source>
</reference>
<evidence type="ECO:0000259" key="1">
    <source>
        <dbReference type="PROSITE" id="PS51186"/>
    </source>
</evidence>
<dbReference type="Gene3D" id="3.40.630.30">
    <property type="match status" value="1"/>
</dbReference>
<gene>
    <name evidence="2" type="ORF">GCM10009654_15840</name>
</gene>
<dbReference type="InterPro" id="IPR016181">
    <property type="entry name" value="Acyl_CoA_acyltransferase"/>
</dbReference>
<feature type="domain" description="N-acetyltransferase" evidence="1">
    <location>
        <begin position="10"/>
        <end position="167"/>
    </location>
</feature>
<dbReference type="EMBL" id="BAAAKV010000010">
    <property type="protein sequence ID" value="GAA1160408.1"/>
    <property type="molecule type" value="Genomic_DNA"/>
</dbReference>
<dbReference type="SUPFAM" id="SSF55729">
    <property type="entry name" value="Acyl-CoA N-acyltransferases (Nat)"/>
    <property type="match status" value="1"/>
</dbReference>
<dbReference type="RefSeq" id="WP_344272149.1">
    <property type="nucleotide sequence ID" value="NZ_BAAAKV010000010.1"/>
</dbReference>
<proteinExistence type="predicted"/>
<evidence type="ECO:0000313" key="3">
    <source>
        <dbReference type="Proteomes" id="UP001501371"/>
    </source>
</evidence>
<comment type="caution">
    <text evidence="2">The sequence shown here is derived from an EMBL/GenBank/DDBJ whole genome shotgun (WGS) entry which is preliminary data.</text>
</comment>
<protein>
    <recommendedName>
        <fullName evidence="1">N-acetyltransferase domain-containing protein</fullName>
    </recommendedName>
</protein>
<dbReference type="PROSITE" id="PS51186">
    <property type="entry name" value="GNAT"/>
    <property type="match status" value="1"/>
</dbReference>